<protein>
    <recommendedName>
        <fullName evidence="1">Cupin type-2 domain-containing protein</fullName>
    </recommendedName>
</protein>
<keyword evidence="3" id="KW-1185">Reference proteome</keyword>
<evidence type="ECO:0000313" key="2">
    <source>
        <dbReference type="EMBL" id="KAF4964445.1"/>
    </source>
</evidence>
<dbReference type="InterPro" id="IPR053146">
    <property type="entry name" value="QDO-like"/>
</dbReference>
<dbReference type="InterPro" id="IPR013096">
    <property type="entry name" value="Cupin_2"/>
</dbReference>
<dbReference type="PANTHER" id="PTHR36440:SF1">
    <property type="entry name" value="PUTATIVE (AFU_ORTHOLOGUE AFUA_8G07350)-RELATED"/>
    <property type="match status" value="1"/>
</dbReference>
<dbReference type="Pfam" id="PF07883">
    <property type="entry name" value="Cupin_2"/>
    <property type="match status" value="1"/>
</dbReference>
<dbReference type="Gene3D" id="2.60.120.10">
    <property type="entry name" value="Jelly Rolls"/>
    <property type="match status" value="1"/>
</dbReference>
<dbReference type="EMBL" id="JABEXW010000410">
    <property type="protein sequence ID" value="KAF4964445.1"/>
    <property type="molecule type" value="Genomic_DNA"/>
</dbReference>
<name>A0A8H4X7S9_9HYPO</name>
<proteinExistence type="predicted"/>
<dbReference type="AlphaFoldDB" id="A0A8H4X7S9"/>
<gene>
    <name evidence="2" type="ORF">FSARC_7631</name>
</gene>
<evidence type="ECO:0000259" key="1">
    <source>
        <dbReference type="Pfam" id="PF07883"/>
    </source>
</evidence>
<feature type="domain" description="Cupin type-2" evidence="1">
    <location>
        <begin position="59"/>
        <end position="132"/>
    </location>
</feature>
<evidence type="ECO:0000313" key="3">
    <source>
        <dbReference type="Proteomes" id="UP000622797"/>
    </source>
</evidence>
<organism evidence="2 3">
    <name type="scientific">Fusarium sarcochroum</name>
    <dbReference type="NCBI Taxonomy" id="1208366"/>
    <lineage>
        <taxon>Eukaryota</taxon>
        <taxon>Fungi</taxon>
        <taxon>Dikarya</taxon>
        <taxon>Ascomycota</taxon>
        <taxon>Pezizomycotina</taxon>
        <taxon>Sordariomycetes</taxon>
        <taxon>Hypocreomycetidae</taxon>
        <taxon>Hypocreales</taxon>
        <taxon>Nectriaceae</taxon>
        <taxon>Fusarium</taxon>
        <taxon>Fusarium lateritium species complex</taxon>
    </lineage>
</organism>
<accession>A0A8H4X7S9</accession>
<dbReference type="OrthoDB" id="4124983at2759"/>
<reference evidence="2" key="1">
    <citation type="journal article" date="2020" name="BMC Genomics">
        <title>Correction to: Identification and distribution of gene clusters required for synthesis of sphingolipid metabolism inhibitors in diverse species of the filamentous fungus Fusarium.</title>
        <authorList>
            <person name="Kim H.S."/>
            <person name="Lohmar J.M."/>
            <person name="Busman M."/>
            <person name="Brown D.W."/>
            <person name="Naumann T.A."/>
            <person name="Divon H.H."/>
            <person name="Lysoe E."/>
            <person name="Uhlig S."/>
            <person name="Proctor R.H."/>
        </authorList>
    </citation>
    <scope>NUCLEOTIDE SEQUENCE</scope>
    <source>
        <strain evidence="2">NRRL 20472</strain>
    </source>
</reference>
<reference evidence="2" key="2">
    <citation type="submission" date="2020-05" db="EMBL/GenBank/DDBJ databases">
        <authorList>
            <person name="Kim H.-S."/>
            <person name="Proctor R.H."/>
            <person name="Brown D.W."/>
        </authorList>
    </citation>
    <scope>NUCLEOTIDE SEQUENCE</scope>
    <source>
        <strain evidence="2">NRRL 20472</strain>
    </source>
</reference>
<dbReference type="Proteomes" id="UP000622797">
    <property type="component" value="Unassembled WGS sequence"/>
</dbReference>
<comment type="caution">
    <text evidence="2">The sequence shown here is derived from an EMBL/GenBank/DDBJ whole genome shotgun (WGS) entry which is preliminary data.</text>
</comment>
<dbReference type="PANTHER" id="PTHR36440">
    <property type="entry name" value="PUTATIVE (AFU_ORTHOLOGUE AFUA_8G07350)-RELATED"/>
    <property type="match status" value="1"/>
</dbReference>
<dbReference type="SUPFAM" id="SSF51182">
    <property type="entry name" value="RmlC-like cupins"/>
    <property type="match status" value="1"/>
</dbReference>
<dbReference type="InterPro" id="IPR011051">
    <property type="entry name" value="RmlC_Cupin_sf"/>
</dbReference>
<dbReference type="InterPro" id="IPR014710">
    <property type="entry name" value="RmlC-like_jellyroll"/>
</dbReference>
<sequence>MEPIDDDVELGPGRDIPTDGIPVNFVPAKAGDIIKLGVITCRVLEDGSRTNNRIGAAEFILPPGLMGPPAHWHEMHDETFLTTKGTIRYHLPKADGTEDIIDAKEGDYVTVPTRAPHTFSNPTNEEAKFFNTYTPAYYINYFKLLGTYVKEGKPISPKEHLDAMSNYATLPVPKKYLDKKEK</sequence>